<name>A0AAV8Y6W6_9CUCU</name>
<keyword evidence="9" id="KW-1185">Reference proteome</keyword>
<keyword evidence="5 6" id="KW-0472">Membrane</keyword>
<evidence type="ECO:0000256" key="6">
    <source>
        <dbReference type="SAM" id="Phobius"/>
    </source>
</evidence>
<dbReference type="PANTHER" id="PTHR15071:SF0">
    <property type="entry name" value="MANNOSE 6-PHOSPHATE RECEPTOR-LIKE PROTEIN 1"/>
    <property type="match status" value="1"/>
</dbReference>
<evidence type="ECO:0008006" key="10">
    <source>
        <dbReference type="Google" id="ProtNLM"/>
    </source>
</evidence>
<feature type="signal peptide" evidence="7">
    <location>
        <begin position="1"/>
        <end position="18"/>
    </location>
</feature>
<evidence type="ECO:0000256" key="3">
    <source>
        <dbReference type="ARBA" id="ARBA00022729"/>
    </source>
</evidence>
<evidence type="ECO:0000313" key="8">
    <source>
        <dbReference type="EMBL" id="KAJ8946175.1"/>
    </source>
</evidence>
<organism evidence="8 9">
    <name type="scientific">Aromia moschata</name>
    <dbReference type="NCBI Taxonomy" id="1265417"/>
    <lineage>
        <taxon>Eukaryota</taxon>
        <taxon>Metazoa</taxon>
        <taxon>Ecdysozoa</taxon>
        <taxon>Arthropoda</taxon>
        <taxon>Hexapoda</taxon>
        <taxon>Insecta</taxon>
        <taxon>Pterygota</taxon>
        <taxon>Neoptera</taxon>
        <taxon>Endopterygota</taxon>
        <taxon>Coleoptera</taxon>
        <taxon>Polyphaga</taxon>
        <taxon>Cucujiformia</taxon>
        <taxon>Chrysomeloidea</taxon>
        <taxon>Cerambycidae</taxon>
        <taxon>Cerambycinae</taxon>
        <taxon>Callichromatini</taxon>
        <taxon>Aromia</taxon>
    </lineage>
</organism>
<keyword evidence="3 7" id="KW-0732">Signal</keyword>
<proteinExistence type="predicted"/>
<dbReference type="AlphaFoldDB" id="A0AAV8Y6W6"/>
<dbReference type="Proteomes" id="UP001162162">
    <property type="component" value="Unassembled WGS sequence"/>
</dbReference>
<dbReference type="GO" id="GO:0005802">
    <property type="term" value="C:trans-Golgi network"/>
    <property type="evidence" value="ECO:0007669"/>
    <property type="project" value="TreeGrafter"/>
</dbReference>
<feature type="transmembrane region" description="Helical" evidence="6">
    <location>
        <begin position="182"/>
        <end position="205"/>
    </location>
</feature>
<reference evidence="8" key="1">
    <citation type="journal article" date="2023" name="Insect Mol. Biol.">
        <title>Genome sequencing provides insights into the evolution of gene families encoding plant cell wall-degrading enzymes in longhorned beetles.</title>
        <authorList>
            <person name="Shin N.R."/>
            <person name="Okamura Y."/>
            <person name="Kirsch R."/>
            <person name="Pauchet Y."/>
        </authorList>
    </citation>
    <scope>NUCLEOTIDE SEQUENCE</scope>
    <source>
        <strain evidence="8">AMC_N1</strain>
    </source>
</reference>
<dbReference type="Pfam" id="PF09451">
    <property type="entry name" value="ATG27"/>
    <property type="match status" value="1"/>
</dbReference>
<evidence type="ECO:0000256" key="5">
    <source>
        <dbReference type="ARBA" id="ARBA00023136"/>
    </source>
</evidence>
<evidence type="ECO:0000313" key="9">
    <source>
        <dbReference type="Proteomes" id="UP001162162"/>
    </source>
</evidence>
<dbReference type="EMBL" id="JAPWTK010000195">
    <property type="protein sequence ID" value="KAJ8946175.1"/>
    <property type="molecule type" value="Genomic_DNA"/>
</dbReference>
<sequence>MSTFERIVLSLIITTTFSVNCSSNNKCVKESSCRCRKDEYSYIDITSVVGDNPYLEDIHGDFTFYFLGCNDKEFNAIISKNNCTGLPIKSSLIMYNSSNNSCSAIGSASNIEFEFAGQSNRDYQLVYNKTGDSAVDPTIRLLCNDFEIPFIKVINVNNNELVLSSPKVCLITQHPGLSAGSIFIIVGFVTAGIYFFGGCLFLYCIRGGRGLELIPNLDFWKSLPGLVRIVKDKK</sequence>
<keyword evidence="4 6" id="KW-1133">Transmembrane helix</keyword>
<dbReference type="PANTHER" id="PTHR15071">
    <property type="entry name" value="MANNOSE-6-PHOSPHATE RECEPTOR FAMILY MEMBER"/>
    <property type="match status" value="1"/>
</dbReference>
<feature type="chain" id="PRO_5043832662" description="Cation-dependent mannose-6-phosphate receptor" evidence="7">
    <location>
        <begin position="19"/>
        <end position="234"/>
    </location>
</feature>
<evidence type="ECO:0000256" key="4">
    <source>
        <dbReference type="ARBA" id="ARBA00022989"/>
    </source>
</evidence>
<dbReference type="GO" id="GO:0000139">
    <property type="term" value="C:Golgi membrane"/>
    <property type="evidence" value="ECO:0007669"/>
    <property type="project" value="UniProtKB-SubCell"/>
</dbReference>
<keyword evidence="2 6" id="KW-0812">Transmembrane</keyword>
<dbReference type="InterPro" id="IPR018939">
    <property type="entry name" value="Autophagy-rel_prot_27"/>
</dbReference>
<accession>A0AAV8Y6W6</accession>
<evidence type="ECO:0000256" key="1">
    <source>
        <dbReference type="ARBA" id="ARBA00004167"/>
    </source>
</evidence>
<evidence type="ECO:0000256" key="2">
    <source>
        <dbReference type="ARBA" id="ARBA00022692"/>
    </source>
</evidence>
<protein>
    <recommendedName>
        <fullName evidence="10">Cation-dependent mannose-6-phosphate receptor</fullName>
    </recommendedName>
</protein>
<evidence type="ECO:0000256" key="7">
    <source>
        <dbReference type="SAM" id="SignalP"/>
    </source>
</evidence>
<comment type="caution">
    <text evidence="8">The sequence shown here is derived from an EMBL/GenBank/DDBJ whole genome shotgun (WGS) entry which is preliminary data.</text>
</comment>
<gene>
    <name evidence="8" type="ORF">NQ318_004429</name>
</gene>
<comment type="subcellular location">
    <subcellularLocation>
        <location evidence="1">Membrane</location>
        <topology evidence="1">Single-pass membrane protein</topology>
    </subcellularLocation>
</comment>